<evidence type="ECO:0000256" key="2">
    <source>
        <dbReference type="ARBA" id="ARBA00007375"/>
    </source>
</evidence>
<gene>
    <name evidence="7" type="ORF">H7B67_09325</name>
</gene>
<evidence type="ECO:0000256" key="3">
    <source>
        <dbReference type="ARBA" id="ARBA00022692"/>
    </source>
</evidence>
<proteinExistence type="inferred from homology"/>
<evidence type="ECO:0000256" key="1">
    <source>
        <dbReference type="ARBA" id="ARBA00004141"/>
    </source>
</evidence>
<feature type="transmembrane region" description="Helical" evidence="6">
    <location>
        <begin position="160"/>
        <end position="179"/>
    </location>
</feature>
<name>A0A841SWS9_9BACL</name>
<feature type="transmembrane region" description="Helical" evidence="6">
    <location>
        <begin position="79"/>
        <end position="96"/>
    </location>
</feature>
<organism evidence="7 8">
    <name type="scientific">Cohnella thailandensis</name>
    <dbReference type="NCBI Taxonomy" id="557557"/>
    <lineage>
        <taxon>Bacteria</taxon>
        <taxon>Bacillati</taxon>
        <taxon>Bacillota</taxon>
        <taxon>Bacilli</taxon>
        <taxon>Bacillales</taxon>
        <taxon>Paenibacillaceae</taxon>
        <taxon>Cohnella</taxon>
    </lineage>
</organism>
<comment type="caution">
    <text evidence="7">The sequence shown here is derived from an EMBL/GenBank/DDBJ whole genome shotgun (WGS) entry which is preliminary data.</text>
</comment>
<dbReference type="GO" id="GO:0016020">
    <property type="term" value="C:membrane"/>
    <property type="evidence" value="ECO:0007669"/>
    <property type="project" value="UniProtKB-SubCell"/>
</dbReference>
<accession>A0A841SWS9</accession>
<comment type="similarity">
    <text evidence="2">Belongs to the TMEM86 family.</text>
</comment>
<reference evidence="7 8" key="1">
    <citation type="submission" date="2020-08" db="EMBL/GenBank/DDBJ databases">
        <title>Cohnella phylogeny.</title>
        <authorList>
            <person name="Dunlap C."/>
        </authorList>
    </citation>
    <scope>NUCLEOTIDE SEQUENCE [LARGE SCALE GENOMIC DNA]</scope>
    <source>
        <strain evidence="7 8">DSM 25241</strain>
    </source>
</reference>
<evidence type="ECO:0000256" key="5">
    <source>
        <dbReference type="ARBA" id="ARBA00023136"/>
    </source>
</evidence>
<evidence type="ECO:0000256" key="6">
    <source>
        <dbReference type="SAM" id="Phobius"/>
    </source>
</evidence>
<keyword evidence="4 6" id="KW-1133">Transmembrane helix</keyword>
<comment type="subcellular location">
    <subcellularLocation>
        <location evidence="1">Membrane</location>
        <topology evidence="1">Multi-pass membrane protein</topology>
    </subcellularLocation>
</comment>
<keyword evidence="8" id="KW-1185">Reference proteome</keyword>
<feature type="transmembrane region" description="Helical" evidence="6">
    <location>
        <begin position="134"/>
        <end position="153"/>
    </location>
</feature>
<evidence type="ECO:0000313" key="7">
    <source>
        <dbReference type="EMBL" id="MBB6634310.1"/>
    </source>
</evidence>
<dbReference type="PANTHER" id="PTHR31885:SF6">
    <property type="entry name" value="GH04784P"/>
    <property type="match status" value="1"/>
</dbReference>
<evidence type="ECO:0000313" key="8">
    <source>
        <dbReference type="Proteomes" id="UP000535838"/>
    </source>
</evidence>
<evidence type="ECO:0000256" key="4">
    <source>
        <dbReference type="ARBA" id="ARBA00022989"/>
    </source>
</evidence>
<protein>
    <submittedName>
        <fullName evidence="7">Lysoplasmalogenase</fullName>
    </submittedName>
</protein>
<dbReference type="InterPro" id="IPR012506">
    <property type="entry name" value="TMEM86B-like"/>
</dbReference>
<keyword evidence="5 6" id="KW-0472">Membrane</keyword>
<keyword evidence="3 6" id="KW-0812">Transmembrane</keyword>
<dbReference type="AlphaFoldDB" id="A0A841SWS9"/>
<dbReference type="Pfam" id="PF07947">
    <property type="entry name" value="YhhN"/>
    <property type="match status" value="1"/>
</dbReference>
<dbReference type="Proteomes" id="UP000535838">
    <property type="component" value="Unassembled WGS sequence"/>
</dbReference>
<feature type="transmembrane region" description="Helical" evidence="6">
    <location>
        <begin position="185"/>
        <end position="207"/>
    </location>
</feature>
<feature type="transmembrane region" description="Helical" evidence="6">
    <location>
        <begin position="103"/>
        <end position="122"/>
    </location>
</feature>
<dbReference type="EMBL" id="JACJVQ010000006">
    <property type="protein sequence ID" value="MBB6634310.1"/>
    <property type="molecule type" value="Genomic_DNA"/>
</dbReference>
<sequence length="224" mass="25072">MIRRALPVLIPATGLLYIFAIPSDPEPVKLLFKLIPMALIIGYACLLAPARERRERKLLLLGLFFCMIGDGTLRWFTVGLSAFLIGHLFYIGCFLHRRRITRAKLLALAPLLAYAVYIASRLVRALLDSDEKDLIAPVLLYVAAIFFMSVAAIMNGNRYAIAGSLLFLASDSILSWNMFVSEVRYSGPLIMLTYYAAQWLITSSLLAPRERRPAAAEPRSSSFR</sequence>
<dbReference type="PANTHER" id="PTHR31885">
    <property type="entry name" value="GH04784P"/>
    <property type="match status" value="1"/>
</dbReference>
<dbReference type="GO" id="GO:0016787">
    <property type="term" value="F:hydrolase activity"/>
    <property type="evidence" value="ECO:0007669"/>
    <property type="project" value="TreeGrafter"/>
</dbReference>